<feature type="compositionally biased region" description="Basic and acidic residues" evidence="1">
    <location>
        <begin position="842"/>
        <end position="853"/>
    </location>
</feature>
<dbReference type="Bgee" id="ENSLOCG00000011364">
    <property type="expression patterns" value="Expressed in muscle tissue and 10 other cell types or tissues"/>
</dbReference>
<feature type="region of interest" description="Disordered" evidence="1">
    <location>
        <begin position="1"/>
        <end position="278"/>
    </location>
</feature>
<feature type="region of interest" description="Disordered" evidence="1">
    <location>
        <begin position="333"/>
        <end position="380"/>
    </location>
</feature>
<dbReference type="InterPro" id="IPR009057">
    <property type="entry name" value="Homeodomain-like_sf"/>
</dbReference>
<feature type="compositionally biased region" description="Basic and acidic residues" evidence="1">
    <location>
        <begin position="1177"/>
        <end position="1197"/>
    </location>
</feature>
<feature type="compositionally biased region" description="Polar residues" evidence="1">
    <location>
        <begin position="1078"/>
        <end position="1088"/>
    </location>
</feature>
<feature type="compositionally biased region" description="Basic and acidic residues" evidence="1">
    <location>
        <begin position="59"/>
        <end position="72"/>
    </location>
</feature>
<dbReference type="GO" id="GO:0070898">
    <property type="term" value="P:RNA polymerase III preinitiation complex assembly"/>
    <property type="evidence" value="ECO:0000318"/>
    <property type="project" value="GO_Central"/>
</dbReference>
<evidence type="ECO:0000256" key="1">
    <source>
        <dbReference type="SAM" id="MobiDB-lite"/>
    </source>
</evidence>
<dbReference type="InterPro" id="IPR039467">
    <property type="entry name" value="TFIIIB_B''_Myb"/>
</dbReference>
<feature type="compositionally biased region" description="Basic and acidic residues" evidence="1">
    <location>
        <begin position="39"/>
        <end position="52"/>
    </location>
</feature>
<evidence type="ECO:0000313" key="4">
    <source>
        <dbReference type="Proteomes" id="UP000018468"/>
    </source>
</evidence>
<protein>
    <recommendedName>
        <fullName evidence="2">Myb-like domain-containing protein</fullName>
    </recommendedName>
</protein>
<feature type="compositionally biased region" description="Polar residues" evidence="1">
    <location>
        <begin position="1099"/>
        <end position="1108"/>
    </location>
</feature>
<proteinExistence type="predicted"/>
<dbReference type="CDD" id="cd00167">
    <property type="entry name" value="SANT"/>
    <property type="match status" value="1"/>
</dbReference>
<feature type="compositionally biased region" description="Polar residues" evidence="1">
    <location>
        <begin position="1391"/>
        <end position="1407"/>
    </location>
</feature>
<feature type="compositionally biased region" description="Basic residues" evidence="1">
    <location>
        <begin position="686"/>
        <end position="704"/>
    </location>
</feature>
<reference evidence="3" key="3">
    <citation type="submission" date="2025-09" db="UniProtKB">
        <authorList>
            <consortium name="Ensembl"/>
        </authorList>
    </citation>
    <scope>IDENTIFICATION</scope>
</reference>
<dbReference type="InParanoid" id="W5N007"/>
<keyword evidence="4" id="KW-1185">Reference proteome</keyword>
<dbReference type="STRING" id="7918.ENSLOCP00000013966"/>
<dbReference type="HOGENOM" id="CLU_239319_0_0_1"/>
<feature type="compositionally biased region" description="Polar residues" evidence="1">
    <location>
        <begin position="74"/>
        <end position="90"/>
    </location>
</feature>
<dbReference type="PANTHER" id="PTHR22929">
    <property type="entry name" value="RNA POLYMERASE III TRANSCRIPTION INITIATION FACTOR B"/>
    <property type="match status" value="1"/>
</dbReference>
<feature type="compositionally biased region" description="Basic and acidic residues" evidence="1">
    <location>
        <begin position="1666"/>
        <end position="1682"/>
    </location>
</feature>
<feature type="compositionally biased region" description="Polar residues" evidence="1">
    <location>
        <begin position="854"/>
        <end position="863"/>
    </location>
</feature>
<dbReference type="GO" id="GO:0001156">
    <property type="term" value="F:TFIIIC-class transcription factor complex binding"/>
    <property type="evidence" value="ECO:0000318"/>
    <property type="project" value="GO_Central"/>
</dbReference>
<feature type="domain" description="Myb-like" evidence="2">
    <location>
        <begin position="436"/>
        <end position="484"/>
    </location>
</feature>
<dbReference type="SMART" id="SM00717">
    <property type="entry name" value="SANT"/>
    <property type="match status" value="1"/>
</dbReference>
<feature type="compositionally biased region" description="Basic residues" evidence="1">
    <location>
        <begin position="753"/>
        <end position="765"/>
    </location>
</feature>
<feature type="compositionally biased region" description="Acidic residues" evidence="1">
    <location>
        <begin position="563"/>
        <end position="579"/>
    </location>
</feature>
<feature type="compositionally biased region" description="Low complexity" evidence="1">
    <location>
        <begin position="1452"/>
        <end position="1469"/>
    </location>
</feature>
<feature type="compositionally biased region" description="Acidic residues" evidence="1">
    <location>
        <begin position="771"/>
        <end position="785"/>
    </location>
</feature>
<reference evidence="4" key="1">
    <citation type="submission" date="2011-12" db="EMBL/GenBank/DDBJ databases">
        <title>The Draft Genome of Lepisosteus oculatus.</title>
        <authorList>
            <consortium name="The Broad Institute Genome Assembly &amp; Analysis Group"/>
            <consortium name="Computational R&amp;D Group"/>
            <consortium name="and Sequencing Platform"/>
            <person name="Di Palma F."/>
            <person name="Alfoldi J."/>
            <person name="Johnson J."/>
            <person name="Berlin A."/>
            <person name="Gnerre S."/>
            <person name="Jaffe D."/>
            <person name="MacCallum I."/>
            <person name="Young S."/>
            <person name="Walker B.J."/>
            <person name="Lander E.S."/>
            <person name="Lindblad-Toh K."/>
        </authorList>
    </citation>
    <scope>NUCLEOTIDE SEQUENCE [LARGE SCALE GENOMIC DNA]</scope>
</reference>
<dbReference type="EMBL" id="AHAT01017158">
    <property type="status" value="NOT_ANNOTATED_CDS"/>
    <property type="molecule type" value="Genomic_DNA"/>
</dbReference>
<feature type="compositionally biased region" description="Acidic residues" evidence="1">
    <location>
        <begin position="361"/>
        <end position="376"/>
    </location>
</feature>
<name>W5N007_LEPOC</name>
<feature type="compositionally biased region" description="Polar residues" evidence="1">
    <location>
        <begin position="1741"/>
        <end position="1753"/>
    </location>
</feature>
<feature type="compositionally biased region" description="Acidic residues" evidence="1">
    <location>
        <begin position="876"/>
        <end position="886"/>
    </location>
</feature>
<accession>W5N007</accession>
<evidence type="ECO:0000313" key="3">
    <source>
        <dbReference type="Ensembl" id="ENSLOCP00000013966.1"/>
    </source>
</evidence>
<dbReference type="eggNOG" id="KOG2009">
    <property type="taxonomic scope" value="Eukaryota"/>
</dbReference>
<organism evidence="3 4">
    <name type="scientific">Lepisosteus oculatus</name>
    <name type="common">Spotted gar</name>
    <dbReference type="NCBI Taxonomy" id="7918"/>
    <lineage>
        <taxon>Eukaryota</taxon>
        <taxon>Metazoa</taxon>
        <taxon>Chordata</taxon>
        <taxon>Craniata</taxon>
        <taxon>Vertebrata</taxon>
        <taxon>Euteleostomi</taxon>
        <taxon>Actinopterygii</taxon>
        <taxon>Neopterygii</taxon>
        <taxon>Holostei</taxon>
        <taxon>Semionotiformes</taxon>
        <taxon>Lepisosteidae</taxon>
        <taxon>Lepisosteus</taxon>
    </lineage>
</organism>
<evidence type="ECO:0000259" key="2">
    <source>
        <dbReference type="SMART" id="SM00717"/>
    </source>
</evidence>
<feature type="compositionally biased region" description="Basic and acidic residues" evidence="1">
    <location>
        <begin position="1295"/>
        <end position="1310"/>
    </location>
</feature>
<dbReference type="SUPFAM" id="SSF46689">
    <property type="entry name" value="Homeodomain-like"/>
    <property type="match status" value="1"/>
</dbReference>
<feature type="region of interest" description="Disordered" evidence="1">
    <location>
        <begin position="1020"/>
        <end position="1753"/>
    </location>
</feature>
<dbReference type="Ensembl" id="ENSLOCT00000013995.1">
    <property type="protein sequence ID" value="ENSLOCP00000013966.1"/>
    <property type="gene ID" value="ENSLOCG00000011364.1"/>
</dbReference>
<feature type="compositionally biased region" description="Polar residues" evidence="1">
    <location>
        <begin position="201"/>
        <end position="250"/>
    </location>
</feature>
<sequence length="1753" mass="190781">MMRRSRISVRPNVRPGGRGLTTSSQDPKPSEETAAEPQKAPEESQEAGKETQEQVSKAHPGDPGDPSHDEAGQKPTQEGQQISTPHNLNAKSEEGAASASTSSPAATVQRRKRFSAMPNLAKPRAVPASAQPRARATPKSPPAKHVASPAVEDKAPTSPERTQAENAPRRTLTSPARRRSSGGKQPKAAEEKSEASACSSQPLSAGQDNTASESSQKRTLSPKVSQESTSAGSTQQLTESSLPGQKESQCSDSSPKEPSPKSSVPLNKPSISSDRERILKARKLRELLQQEIQKEKKLKKGKVLTFETPVPQDRSKMIMRDFIYYLPESNPMKSSLEQEQRQTETVTTLPPNREPSLRPQEEEEGEEDEDEDEPVQDDQLLVPRVKVAEDGSLIIDEESLTVEVLRVKGPNVVEQNDPIFERGSTTTYSSFRKASYTKPWSNRETDMFFLAISMVGTDFSMIGQLFPHRARTEIKNKFKKEERTNSWRIDKAFREKRPFDIDFFSKLLEKAQIEDAKKKEKPRRSRKNLTESTSARPRSKRKKKVSDQDKAAEGSFLVSGSGSEDEEGDPELAEKENEESFSVHTGEDGESSQAGPAARKKRKHRKDEGAEDATSERPPDTKKRQRKRKKTCEEVGPTDMEVISCEEPGNGAAGAEVIPDGANRSQETESPAKEGKESLIQPAQPARHRSQKPKPKLTQRRGGKRAAEALETPGAKSRTEGEQGTEGGSPDSTASKEPDSQGAGHEGGNSKSSKGKKPKRVKKRTNILESSDSENPGEDMEEDPDLTAVQEHMLNKPTRSGRIPKFSQQLKQPEEEDNSPVASPSAVPPSPEDSPASRRGRDHSATPTKDKPSLDQNQKTQRSGKAKLVTLRASPEEPEENEEEADEGRAEEDYCYPTNPEEVNQAPVFVPASLRSPTMVPVEVEETMEELEISDSVPDGRCSLESEQTHFSQSLCDEALCRASQEEVVVPSENQLDILVDVIEIFSTGSVSEFSGSDRESNTEAAQTLLTIRNSEFVPAEADGRSTGSEDAVIEASCQRVEEEEETSGQLGSEPTEQPDVTEAPQAAVCDSPAAVTPSETSDTTARASPSVEEPQKAGESSGTVSGSDEQERAAGPASSAQNGTQHRRTRFSKLKPNLVRTARGPQVQPVRSGAPRISCDRLVEPTPVESAPQRLATEEKSVSDSEKEKDIPREQGDTEASGDDVQKEKDISRVPGSPEVTPASSATNPGLPAQNEGRFRRSRFPRPKPNLGRTVRDPQTGQDSPKPAPSRAPQNSTASSDVPAPITSVPPLLSEEHQPGSNSSKDKDGLGLALSKKPGEDAQKQEGTPGVSEESEGSAEMSALCQSSPTENKSQSRRSRFPRPKPNLGSTARGLQIPVQDKAPHKIIDNSVQPAASMESVQQQALEQEETDLNSMKENEVYEVPGEVPDKKETAEHEQENSSKVSEVPEVTSELSSRSPVSSVQSGSRFRRSRFPKPKPNVGGTARSPQTGSDRCGASLKDTVTEASVDSAPQQSVAEETSDSSCIKEKEILREHSDKEESCEEALKKEDKPRALEAQEVTAESSAKGPDSSAQNGARFRRAQFQKPKPILSRAATGPRTRSHSGDPQHLPAEDCSETAPSEVGTPEMIVENVGCDQLRKEGNNCRRKLSSEESTGDGQADIILAKENRSEEAAKREPSKVRTRSNQRPTVSSPESSLRRSPRSRGILSRSLNKTEDTPEAIGTTQVRTQESITDDSTKNVSKPQILLTSP</sequence>
<dbReference type="Pfam" id="PF15963">
    <property type="entry name" value="Myb_DNA-bind_7"/>
    <property type="match status" value="1"/>
</dbReference>
<feature type="compositionally biased region" description="Polar residues" evidence="1">
    <location>
        <begin position="1345"/>
        <end position="1354"/>
    </location>
</feature>
<dbReference type="Proteomes" id="UP000018468">
    <property type="component" value="Linkage group LG2"/>
</dbReference>
<feature type="compositionally biased region" description="Basic and acidic residues" evidence="1">
    <location>
        <begin position="666"/>
        <end position="677"/>
    </location>
</feature>
<feature type="compositionally biased region" description="Polar residues" evidence="1">
    <location>
        <begin position="1725"/>
        <end position="1734"/>
    </location>
</feature>
<dbReference type="PANTHER" id="PTHR22929:SF0">
    <property type="entry name" value="TRANSCRIPTION FACTOR TFIIIB COMPONENT B'' HOMOLOG"/>
    <property type="match status" value="1"/>
</dbReference>
<dbReference type="GO" id="GO:0000126">
    <property type="term" value="C:transcription factor TFIIIB complex"/>
    <property type="evidence" value="ECO:0000318"/>
    <property type="project" value="GO_Central"/>
</dbReference>
<feature type="compositionally biased region" description="Basic and acidic residues" evidence="1">
    <location>
        <begin position="1527"/>
        <end position="1558"/>
    </location>
</feature>
<dbReference type="InterPro" id="IPR001005">
    <property type="entry name" value="SANT/Myb"/>
</dbReference>
<dbReference type="EMBL" id="AHAT01017159">
    <property type="status" value="NOT_ANNOTATED_CDS"/>
    <property type="molecule type" value="Genomic_DNA"/>
</dbReference>
<feature type="compositionally biased region" description="Low complexity" evidence="1">
    <location>
        <begin position="95"/>
        <end position="107"/>
    </location>
</feature>
<reference evidence="3" key="2">
    <citation type="submission" date="2025-08" db="UniProtKB">
        <authorList>
            <consortium name="Ensembl"/>
        </authorList>
    </citation>
    <scope>IDENTIFICATION</scope>
</reference>
<feature type="compositionally biased region" description="Polar residues" evidence="1">
    <location>
        <begin position="1506"/>
        <end position="1526"/>
    </location>
</feature>
<feature type="compositionally biased region" description="Basic and acidic residues" evidence="1">
    <location>
        <begin position="1429"/>
        <end position="1442"/>
    </location>
</feature>
<feature type="region of interest" description="Disordered" evidence="1">
    <location>
        <begin position="514"/>
        <end position="901"/>
    </location>
</feature>
<dbReference type="GeneTree" id="ENSGT00390000012762"/>